<dbReference type="InterPro" id="IPR036974">
    <property type="entry name" value="PUA_sf"/>
</dbReference>
<dbReference type="InterPro" id="IPR015947">
    <property type="entry name" value="PUA-like_sf"/>
</dbReference>
<dbReference type="Gene3D" id="3.10.450.220">
    <property type="match status" value="1"/>
</dbReference>
<evidence type="ECO:0000256" key="1">
    <source>
        <dbReference type="ARBA" id="ARBA00004604"/>
    </source>
</evidence>
<dbReference type="GO" id="GO:0042273">
    <property type="term" value="P:ribosomal large subunit biogenesis"/>
    <property type="evidence" value="ECO:0000318"/>
    <property type="project" value="GO_Central"/>
</dbReference>
<dbReference type="STRING" id="5722.A2DS94"/>
<keyword evidence="3 6" id="KW-0690">Ribosome biogenesis</keyword>
<dbReference type="KEGG" id="tva:4774684"/>
<comment type="similarity">
    <text evidence="2 6">Belongs to the NIP7 family.</text>
</comment>
<gene>
    <name evidence="8" type="ORF">TVAG_066780</name>
</gene>
<dbReference type="InterPro" id="IPR005155">
    <property type="entry name" value="UPF0113_PUA"/>
</dbReference>
<protein>
    <recommendedName>
        <fullName evidence="6">60S ribosome subunit biogenesis protein NIP7 homolog</fullName>
    </recommendedName>
</protein>
<dbReference type="OrthoDB" id="27490at2759"/>
<dbReference type="InterPro" id="IPR040598">
    <property type="entry name" value="NIP7_N"/>
</dbReference>
<name>A2DS94_TRIV3</name>
<feature type="domain" description="PUA" evidence="7">
    <location>
        <begin position="95"/>
        <end position="170"/>
    </location>
</feature>
<dbReference type="SUPFAM" id="SSF88802">
    <property type="entry name" value="Pre-PUA domain"/>
    <property type="match status" value="1"/>
</dbReference>
<dbReference type="eggNOG" id="KOG3492">
    <property type="taxonomic scope" value="Eukaryota"/>
</dbReference>
<evidence type="ECO:0000256" key="3">
    <source>
        <dbReference type="ARBA" id="ARBA00022517"/>
    </source>
</evidence>
<reference evidence="8" key="1">
    <citation type="submission" date="2006-10" db="EMBL/GenBank/DDBJ databases">
        <authorList>
            <person name="Amadeo P."/>
            <person name="Zhao Q."/>
            <person name="Wortman J."/>
            <person name="Fraser-Liggett C."/>
            <person name="Carlton J."/>
        </authorList>
    </citation>
    <scope>NUCLEOTIDE SEQUENCE</scope>
    <source>
        <strain evidence="8">G3</strain>
    </source>
</reference>
<dbReference type="FunFam" id="3.10.450.220:FF:000001">
    <property type="entry name" value="60S ribosome subunit biogenesis protein NIP7 homolog"/>
    <property type="match status" value="1"/>
</dbReference>
<dbReference type="SMR" id="A2DS94"/>
<sequence>MRPLTQKEAQIFFEKLSKFIGDNGKALIEREDGTWIFAIHNKRVYYMKEELLNLCKPFSFPLILSAGICMGKFTKTGRFFLQITALPIIAPYAQYKVWLKQSAELGFLYGQHILNEGIETMTEGTPKNVGVVVYNHNNLPIGLGVALQDSVQRRLASPTIMVVARQADLGEYLRSESNIA</sequence>
<dbReference type="GO" id="GO:0005730">
    <property type="term" value="C:nucleolus"/>
    <property type="evidence" value="ECO:0000318"/>
    <property type="project" value="GO_Central"/>
</dbReference>
<dbReference type="VEuPathDB" id="TrichDB:TVAG_066780"/>
<dbReference type="PROSITE" id="PS50890">
    <property type="entry name" value="PUA"/>
    <property type="match status" value="1"/>
</dbReference>
<evidence type="ECO:0000259" key="7">
    <source>
        <dbReference type="SMART" id="SM00359"/>
    </source>
</evidence>
<dbReference type="GO" id="GO:0003723">
    <property type="term" value="F:RNA binding"/>
    <property type="evidence" value="ECO:0007669"/>
    <property type="project" value="UniProtKB-KW"/>
</dbReference>
<dbReference type="CDD" id="cd21146">
    <property type="entry name" value="Nip7_N_euk"/>
    <property type="match status" value="1"/>
</dbReference>
<evidence type="ECO:0000256" key="4">
    <source>
        <dbReference type="ARBA" id="ARBA00022884"/>
    </source>
</evidence>
<organism evidence="8 9">
    <name type="scientific">Trichomonas vaginalis (strain ATCC PRA-98 / G3)</name>
    <dbReference type="NCBI Taxonomy" id="412133"/>
    <lineage>
        <taxon>Eukaryota</taxon>
        <taxon>Metamonada</taxon>
        <taxon>Parabasalia</taxon>
        <taxon>Trichomonadida</taxon>
        <taxon>Trichomonadidae</taxon>
        <taxon>Trichomonas</taxon>
    </lineage>
</organism>
<dbReference type="InterPro" id="IPR002478">
    <property type="entry name" value="PUA"/>
</dbReference>
<dbReference type="InParanoid" id="A2DS94"/>
<keyword evidence="9" id="KW-1185">Reference proteome</keyword>
<dbReference type="SUPFAM" id="SSF88697">
    <property type="entry name" value="PUA domain-like"/>
    <property type="match status" value="1"/>
</dbReference>
<dbReference type="InterPro" id="IPR016686">
    <property type="entry name" value="Ribosomal_synth_fac_NIP7"/>
</dbReference>
<dbReference type="FunCoup" id="A2DS94">
    <property type="interactions" value="386"/>
</dbReference>
<evidence type="ECO:0000313" key="9">
    <source>
        <dbReference type="Proteomes" id="UP000001542"/>
    </source>
</evidence>
<evidence type="ECO:0000256" key="5">
    <source>
        <dbReference type="ARBA" id="ARBA00023242"/>
    </source>
</evidence>
<proteinExistence type="inferred from homology"/>
<evidence type="ECO:0000256" key="2">
    <source>
        <dbReference type="ARBA" id="ARBA00009895"/>
    </source>
</evidence>
<comment type="subunit">
    <text evidence="6">Interacts with pre-ribosome complex.</text>
</comment>
<dbReference type="VEuPathDB" id="TrichDB:TVAGG3_0078810"/>
<dbReference type="Pfam" id="PF03657">
    <property type="entry name" value="UPF0113"/>
    <property type="match status" value="1"/>
</dbReference>
<dbReference type="Proteomes" id="UP000001542">
    <property type="component" value="Unassembled WGS sequence"/>
</dbReference>
<dbReference type="OMA" id="LISMGTC"/>
<dbReference type="EMBL" id="DS113239">
    <property type="protein sequence ID" value="EAY16673.1"/>
    <property type="molecule type" value="Genomic_DNA"/>
</dbReference>
<dbReference type="InterPro" id="IPR055359">
    <property type="entry name" value="Nip7_N_euk"/>
</dbReference>
<comment type="subcellular location">
    <subcellularLocation>
        <location evidence="1">Nucleus</location>
        <location evidence="1">Nucleolus</location>
    </subcellularLocation>
</comment>
<dbReference type="SMART" id="SM00359">
    <property type="entry name" value="PUA"/>
    <property type="match status" value="1"/>
</dbReference>
<evidence type="ECO:0000256" key="6">
    <source>
        <dbReference type="PIRNR" id="PIRNR017190"/>
    </source>
</evidence>
<keyword evidence="5 6" id="KW-0539">Nucleus</keyword>
<dbReference type="CDD" id="cd21151">
    <property type="entry name" value="PUA_Nip7-like"/>
    <property type="match status" value="1"/>
</dbReference>
<keyword evidence="4 6" id="KW-0694">RNA-binding</keyword>
<comment type="function">
    <text evidence="6">Required for proper 27S pre-rRNA processing and 60S ribosome subunit assembly.</text>
</comment>
<dbReference type="Gene3D" id="2.30.130.10">
    <property type="entry name" value="PUA domain"/>
    <property type="match status" value="1"/>
</dbReference>
<dbReference type="AlphaFoldDB" id="A2DS94"/>
<accession>A2DS94</accession>
<dbReference type="RefSeq" id="XP_001328896.1">
    <property type="nucleotide sequence ID" value="XM_001328861.1"/>
</dbReference>
<dbReference type="GO" id="GO:0030687">
    <property type="term" value="C:preribosome, large subunit precursor"/>
    <property type="evidence" value="ECO:0000318"/>
    <property type="project" value="GO_Central"/>
</dbReference>
<evidence type="ECO:0000313" key="8">
    <source>
        <dbReference type="EMBL" id="EAY16673.1"/>
    </source>
</evidence>
<reference evidence="8" key="2">
    <citation type="journal article" date="2007" name="Science">
        <title>Draft genome sequence of the sexually transmitted pathogen Trichomonas vaginalis.</title>
        <authorList>
            <person name="Carlton J.M."/>
            <person name="Hirt R.P."/>
            <person name="Silva J.C."/>
            <person name="Delcher A.L."/>
            <person name="Schatz M."/>
            <person name="Zhao Q."/>
            <person name="Wortman J.R."/>
            <person name="Bidwell S.L."/>
            <person name="Alsmark U.C.M."/>
            <person name="Besteiro S."/>
            <person name="Sicheritz-Ponten T."/>
            <person name="Noel C.J."/>
            <person name="Dacks J.B."/>
            <person name="Foster P.G."/>
            <person name="Simillion C."/>
            <person name="Van de Peer Y."/>
            <person name="Miranda-Saavedra D."/>
            <person name="Barton G.J."/>
            <person name="Westrop G.D."/>
            <person name="Mueller S."/>
            <person name="Dessi D."/>
            <person name="Fiori P.L."/>
            <person name="Ren Q."/>
            <person name="Paulsen I."/>
            <person name="Zhang H."/>
            <person name="Bastida-Corcuera F.D."/>
            <person name="Simoes-Barbosa A."/>
            <person name="Brown M.T."/>
            <person name="Hayes R.D."/>
            <person name="Mukherjee M."/>
            <person name="Okumura C.Y."/>
            <person name="Schneider R."/>
            <person name="Smith A.J."/>
            <person name="Vanacova S."/>
            <person name="Villalvazo M."/>
            <person name="Haas B.J."/>
            <person name="Pertea M."/>
            <person name="Feldblyum T.V."/>
            <person name="Utterback T.R."/>
            <person name="Shu C.L."/>
            <person name="Osoegawa K."/>
            <person name="de Jong P.J."/>
            <person name="Hrdy I."/>
            <person name="Horvathova L."/>
            <person name="Zubacova Z."/>
            <person name="Dolezal P."/>
            <person name="Malik S.B."/>
            <person name="Logsdon J.M. Jr."/>
            <person name="Henze K."/>
            <person name="Gupta A."/>
            <person name="Wang C.C."/>
            <person name="Dunne R.L."/>
            <person name="Upcroft J.A."/>
            <person name="Upcroft P."/>
            <person name="White O."/>
            <person name="Salzberg S.L."/>
            <person name="Tang P."/>
            <person name="Chiu C.-H."/>
            <person name="Lee Y.-S."/>
            <person name="Embley T.M."/>
            <person name="Coombs G.H."/>
            <person name="Mottram J.C."/>
            <person name="Tachezy J."/>
            <person name="Fraser-Liggett C.M."/>
            <person name="Johnson P.J."/>
        </authorList>
    </citation>
    <scope>NUCLEOTIDE SEQUENCE [LARGE SCALE GENOMIC DNA]</scope>
    <source>
        <strain evidence="8">G3</strain>
    </source>
</reference>
<dbReference type="GO" id="GO:0042255">
    <property type="term" value="P:ribosome assembly"/>
    <property type="evidence" value="ECO:0007669"/>
    <property type="project" value="InterPro"/>
</dbReference>
<dbReference type="Pfam" id="PF17833">
    <property type="entry name" value="pre-PUA_NIP7"/>
    <property type="match status" value="1"/>
</dbReference>
<dbReference type="PIRSF" id="PIRSF017190">
    <property type="entry name" value="Rbsml_synth_fac_NIP7"/>
    <property type="match status" value="1"/>
</dbReference>